<dbReference type="PRINTS" id="PR00946">
    <property type="entry name" value="HGSCAVENGER"/>
</dbReference>
<sequence length="90" mass="9533">MACTSCSESIERALLMVDGVKKVVVGLALEEAKIHFDPTLIDSDQLIEAVEDAGFGADLISPGDNINKVHLKLEGINSPDDLNIIQSALG</sequence>
<dbReference type="OrthoDB" id="432719at2759"/>
<evidence type="ECO:0000259" key="2">
    <source>
        <dbReference type="PROSITE" id="PS50846"/>
    </source>
</evidence>
<dbReference type="FunFam" id="3.30.70.100:FF:000033">
    <property type="entry name" value="Copper-transporting ATPase HMA5"/>
    <property type="match status" value="1"/>
</dbReference>
<dbReference type="Gene3D" id="3.30.70.100">
    <property type="match status" value="1"/>
</dbReference>
<dbReference type="InterPro" id="IPR036163">
    <property type="entry name" value="HMA_dom_sf"/>
</dbReference>
<dbReference type="Pfam" id="PF00403">
    <property type="entry name" value="HMA"/>
    <property type="match status" value="1"/>
</dbReference>
<dbReference type="CDD" id="cd00371">
    <property type="entry name" value="HMA"/>
    <property type="match status" value="1"/>
</dbReference>
<protein>
    <recommendedName>
        <fullName evidence="2">HMA domain-containing protein</fullName>
    </recommendedName>
</protein>
<dbReference type="PANTHER" id="PTHR46594:SF2">
    <property type="entry name" value="COPPER-TRANSPORTING ATPASE HMA4"/>
    <property type="match status" value="1"/>
</dbReference>
<evidence type="ECO:0000313" key="3">
    <source>
        <dbReference type="EMBL" id="KAF9593378.1"/>
    </source>
</evidence>
<dbReference type="SUPFAM" id="SSF55008">
    <property type="entry name" value="HMA, heavy metal-associated domain"/>
    <property type="match status" value="1"/>
</dbReference>
<evidence type="ECO:0000256" key="1">
    <source>
        <dbReference type="ARBA" id="ARBA00022723"/>
    </source>
</evidence>
<gene>
    <name evidence="3" type="ORF">IFM89_022077</name>
</gene>
<organism evidence="3 4">
    <name type="scientific">Coptis chinensis</name>
    <dbReference type="NCBI Taxonomy" id="261450"/>
    <lineage>
        <taxon>Eukaryota</taxon>
        <taxon>Viridiplantae</taxon>
        <taxon>Streptophyta</taxon>
        <taxon>Embryophyta</taxon>
        <taxon>Tracheophyta</taxon>
        <taxon>Spermatophyta</taxon>
        <taxon>Magnoliopsida</taxon>
        <taxon>Ranunculales</taxon>
        <taxon>Ranunculaceae</taxon>
        <taxon>Coptidoideae</taxon>
        <taxon>Coptis</taxon>
    </lineage>
</organism>
<feature type="domain" description="HMA" evidence="2">
    <location>
        <begin position="1"/>
        <end position="58"/>
    </location>
</feature>
<proteinExistence type="predicted"/>
<keyword evidence="4" id="KW-1185">Reference proteome</keyword>
<keyword evidence="1" id="KW-0479">Metal-binding</keyword>
<dbReference type="PROSITE" id="PS50846">
    <property type="entry name" value="HMA_2"/>
    <property type="match status" value="1"/>
</dbReference>
<dbReference type="PANTHER" id="PTHR46594">
    <property type="entry name" value="P-TYPE CATION-TRANSPORTING ATPASE"/>
    <property type="match status" value="1"/>
</dbReference>
<dbReference type="EMBL" id="JADFTS010000008">
    <property type="protein sequence ID" value="KAF9593378.1"/>
    <property type="molecule type" value="Genomic_DNA"/>
</dbReference>
<accession>A0A835LFA2</accession>
<reference evidence="3 4" key="1">
    <citation type="submission" date="2020-10" db="EMBL/GenBank/DDBJ databases">
        <title>The Coptis chinensis genome and diversification of protoberbering-type alkaloids.</title>
        <authorList>
            <person name="Wang B."/>
            <person name="Shu S."/>
            <person name="Song C."/>
            <person name="Liu Y."/>
        </authorList>
    </citation>
    <scope>NUCLEOTIDE SEQUENCE [LARGE SCALE GENOMIC DNA]</scope>
    <source>
        <strain evidence="3">HL-2020</strain>
        <tissue evidence="3">Leaf</tissue>
    </source>
</reference>
<evidence type="ECO:0000313" key="4">
    <source>
        <dbReference type="Proteomes" id="UP000631114"/>
    </source>
</evidence>
<dbReference type="Proteomes" id="UP000631114">
    <property type="component" value="Unassembled WGS sequence"/>
</dbReference>
<dbReference type="GO" id="GO:0046872">
    <property type="term" value="F:metal ion binding"/>
    <property type="evidence" value="ECO:0007669"/>
    <property type="project" value="UniProtKB-KW"/>
</dbReference>
<comment type="caution">
    <text evidence="3">The sequence shown here is derived from an EMBL/GenBank/DDBJ whole genome shotgun (WGS) entry which is preliminary data.</text>
</comment>
<dbReference type="InterPro" id="IPR001802">
    <property type="entry name" value="MerP/CopZ"/>
</dbReference>
<dbReference type="InterPro" id="IPR006121">
    <property type="entry name" value="HMA_dom"/>
</dbReference>
<dbReference type="AlphaFoldDB" id="A0A835LFA2"/>
<name>A0A835LFA2_9MAGN</name>